<evidence type="ECO:0000313" key="6">
    <source>
        <dbReference type="Proteomes" id="UP001163798"/>
    </source>
</evidence>
<name>A0AA38NMC0_9AGAR</name>
<organism evidence="5 6">
    <name type="scientific">Lentinula aff. detonsa</name>
    <dbReference type="NCBI Taxonomy" id="2804958"/>
    <lineage>
        <taxon>Eukaryota</taxon>
        <taxon>Fungi</taxon>
        <taxon>Dikarya</taxon>
        <taxon>Basidiomycota</taxon>
        <taxon>Agaricomycotina</taxon>
        <taxon>Agaricomycetes</taxon>
        <taxon>Agaricomycetidae</taxon>
        <taxon>Agaricales</taxon>
        <taxon>Marasmiineae</taxon>
        <taxon>Omphalotaceae</taxon>
        <taxon>Lentinula</taxon>
    </lineage>
</organism>
<sequence>MASVVLVTGCSAGGIGAALCEEFAARGCQVYATARNPTKMEGLNHPRIEKLPLDVTSDEDIKSIVDHIVGKEGKIDIVVNNAGTGAAGNVPIVFFPQHVVRVSHTGALLDQNMDTVRQAFDINTFSILRVCRSVLPIMARRKKGLFVNIGSVVGDTPVPWNGLYSATKAATHMISEVLSMECRPFNISIMNVVPGSVRSNIAKNMTKNFELPENSLYSAFVPNIIKRINASQSEHSMPTAEFAKAVVSKALSKNPPLRFTAGGNSTIFAIFRWLPRTFVFGYLWRMYSKKM</sequence>
<dbReference type="Pfam" id="PF00106">
    <property type="entry name" value="adh_short"/>
    <property type="match status" value="1"/>
</dbReference>
<dbReference type="GO" id="GO:0016491">
    <property type="term" value="F:oxidoreductase activity"/>
    <property type="evidence" value="ECO:0007669"/>
    <property type="project" value="UniProtKB-KW"/>
</dbReference>
<dbReference type="CDD" id="cd05374">
    <property type="entry name" value="17beta-HSD-like_SDR_c"/>
    <property type="match status" value="1"/>
</dbReference>
<gene>
    <name evidence="5" type="ORF">GGU10DRAFT_267845</name>
</gene>
<comment type="similarity">
    <text evidence="1 4">Belongs to the short-chain dehydrogenases/reductases (SDR) family.</text>
</comment>
<keyword evidence="6" id="KW-1185">Reference proteome</keyword>
<keyword evidence="3" id="KW-0560">Oxidoreductase</keyword>
<evidence type="ECO:0000256" key="1">
    <source>
        <dbReference type="ARBA" id="ARBA00006484"/>
    </source>
</evidence>
<dbReference type="SUPFAM" id="SSF51735">
    <property type="entry name" value="NAD(P)-binding Rossmann-fold domains"/>
    <property type="match status" value="1"/>
</dbReference>
<dbReference type="Proteomes" id="UP001163798">
    <property type="component" value="Unassembled WGS sequence"/>
</dbReference>
<dbReference type="InterPro" id="IPR002347">
    <property type="entry name" value="SDR_fam"/>
</dbReference>
<accession>A0AA38NMC0</accession>
<protein>
    <submittedName>
        <fullName evidence="5">Oxidoreductase</fullName>
    </submittedName>
</protein>
<evidence type="ECO:0000313" key="5">
    <source>
        <dbReference type="EMBL" id="KAJ3786124.1"/>
    </source>
</evidence>
<dbReference type="InterPro" id="IPR020904">
    <property type="entry name" value="Sc_DH/Rdtase_CS"/>
</dbReference>
<dbReference type="PANTHER" id="PTHR44169">
    <property type="entry name" value="NADPH-DEPENDENT 1-ACYLDIHYDROXYACETONE PHOSPHATE REDUCTASE"/>
    <property type="match status" value="1"/>
</dbReference>
<evidence type="ECO:0000256" key="3">
    <source>
        <dbReference type="ARBA" id="ARBA00023002"/>
    </source>
</evidence>
<comment type="caution">
    <text evidence="5">The sequence shown here is derived from an EMBL/GenBank/DDBJ whole genome shotgun (WGS) entry which is preliminary data.</text>
</comment>
<dbReference type="PANTHER" id="PTHR44169:SF6">
    <property type="entry name" value="NADPH-DEPENDENT 1-ACYLDIHYDROXYACETONE PHOSPHATE REDUCTASE"/>
    <property type="match status" value="1"/>
</dbReference>
<dbReference type="Gene3D" id="3.40.50.720">
    <property type="entry name" value="NAD(P)-binding Rossmann-like Domain"/>
    <property type="match status" value="1"/>
</dbReference>
<proteinExistence type="inferred from homology"/>
<evidence type="ECO:0000256" key="4">
    <source>
        <dbReference type="RuleBase" id="RU000363"/>
    </source>
</evidence>
<dbReference type="EMBL" id="MU793322">
    <property type="protein sequence ID" value="KAJ3786124.1"/>
    <property type="molecule type" value="Genomic_DNA"/>
</dbReference>
<dbReference type="AlphaFoldDB" id="A0AA38NMC0"/>
<dbReference type="InterPro" id="IPR036291">
    <property type="entry name" value="NAD(P)-bd_dom_sf"/>
</dbReference>
<keyword evidence="2" id="KW-0521">NADP</keyword>
<reference evidence="5" key="1">
    <citation type="submission" date="2022-08" db="EMBL/GenBank/DDBJ databases">
        <authorList>
            <consortium name="DOE Joint Genome Institute"/>
            <person name="Min B."/>
            <person name="Riley R."/>
            <person name="Sierra-Patev S."/>
            <person name="Naranjo-Ortiz M."/>
            <person name="Looney B."/>
            <person name="Konkel Z."/>
            <person name="Slot J.C."/>
            <person name="Sakamoto Y."/>
            <person name="Steenwyk J.L."/>
            <person name="Rokas A."/>
            <person name="Carro J."/>
            <person name="Camarero S."/>
            <person name="Ferreira P."/>
            <person name="Molpeceres G."/>
            <person name="Ruiz-Duenas F.J."/>
            <person name="Serrano A."/>
            <person name="Henrissat B."/>
            <person name="Drula E."/>
            <person name="Hughes K.W."/>
            <person name="Mata J.L."/>
            <person name="Ishikawa N.K."/>
            <person name="Vargas-Isla R."/>
            <person name="Ushijima S."/>
            <person name="Smith C.A."/>
            <person name="Ahrendt S."/>
            <person name="Andreopoulos W."/>
            <person name="He G."/>
            <person name="Labutti K."/>
            <person name="Lipzen A."/>
            <person name="Ng V."/>
            <person name="Sandor L."/>
            <person name="Barry K."/>
            <person name="Martinez A.T."/>
            <person name="Xiao Y."/>
            <person name="Gibbons J.G."/>
            <person name="Terashima K."/>
            <person name="Hibbett D.S."/>
            <person name="Grigoriev I.V."/>
        </authorList>
    </citation>
    <scope>NUCLEOTIDE SEQUENCE</scope>
    <source>
        <strain evidence="5">TFB10291</strain>
    </source>
</reference>
<evidence type="ECO:0000256" key="2">
    <source>
        <dbReference type="ARBA" id="ARBA00022857"/>
    </source>
</evidence>
<dbReference type="PROSITE" id="PS00061">
    <property type="entry name" value="ADH_SHORT"/>
    <property type="match status" value="1"/>
</dbReference>
<dbReference type="PRINTS" id="PR00080">
    <property type="entry name" value="SDRFAMILY"/>
</dbReference>
<dbReference type="PRINTS" id="PR00081">
    <property type="entry name" value="GDHRDH"/>
</dbReference>
<dbReference type="GO" id="GO:0005783">
    <property type="term" value="C:endoplasmic reticulum"/>
    <property type="evidence" value="ECO:0007669"/>
    <property type="project" value="TreeGrafter"/>
</dbReference>